<proteinExistence type="predicted"/>
<name>A0A2I0J1S3_PUNGR</name>
<reference evidence="1 2" key="1">
    <citation type="submission" date="2017-11" db="EMBL/GenBank/DDBJ databases">
        <title>De-novo sequencing of pomegranate (Punica granatum L.) genome.</title>
        <authorList>
            <person name="Akparov Z."/>
            <person name="Amiraslanov A."/>
            <person name="Hajiyeva S."/>
            <person name="Abbasov M."/>
            <person name="Kaur K."/>
            <person name="Hamwieh A."/>
            <person name="Solovyev V."/>
            <person name="Salamov A."/>
            <person name="Braich B."/>
            <person name="Kosarev P."/>
            <person name="Mahmoud A."/>
            <person name="Hajiyev E."/>
            <person name="Babayeva S."/>
            <person name="Izzatullayeva V."/>
            <person name="Mammadov A."/>
            <person name="Mammadov A."/>
            <person name="Sharifova S."/>
            <person name="Ojaghi J."/>
            <person name="Eynullazada K."/>
            <person name="Bayramov B."/>
            <person name="Abdulazimova A."/>
            <person name="Shahmuradov I."/>
        </authorList>
    </citation>
    <scope>NUCLEOTIDE SEQUENCE [LARGE SCALE GENOMIC DNA]</scope>
    <source>
        <strain evidence="2">cv. AG2017</strain>
        <tissue evidence="1">Leaf</tissue>
    </source>
</reference>
<keyword evidence="2" id="KW-1185">Reference proteome</keyword>
<evidence type="ECO:0000313" key="2">
    <source>
        <dbReference type="Proteomes" id="UP000233551"/>
    </source>
</evidence>
<dbReference type="AlphaFoldDB" id="A0A2I0J1S3"/>
<evidence type="ECO:0000313" key="1">
    <source>
        <dbReference type="EMBL" id="PKI50171.1"/>
    </source>
</evidence>
<organism evidence="1 2">
    <name type="scientific">Punica granatum</name>
    <name type="common">Pomegranate</name>
    <dbReference type="NCBI Taxonomy" id="22663"/>
    <lineage>
        <taxon>Eukaryota</taxon>
        <taxon>Viridiplantae</taxon>
        <taxon>Streptophyta</taxon>
        <taxon>Embryophyta</taxon>
        <taxon>Tracheophyta</taxon>
        <taxon>Spermatophyta</taxon>
        <taxon>Magnoliopsida</taxon>
        <taxon>eudicotyledons</taxon>
        <taxon>Gunneridae</taxon>
        <taxon>Pentapetalae</taxon>
        <taxon>rosids</taxon>
        <taxon>malvids</taxon>
        <taxon>Myrtales</taxon>
        <taxon>Lythraceae</taxon>
        <taxon>Punica</taxon>
    </lineage>
</organism>
<dbReference type="EMBL" id="PGOL01002142">
    <property type="protein sequence ID" value="PKI50171.1"/>
    <property type="molecule type" value="Genomic_DNA"/>
</dbReference>
<protein>
    <submittedName>
        <fullName evidence="1">Uncharacterized protein</fullName>
    </submittedName>
</protein>
<comment type="caution">
    <text evidence="1">The sequence shown here is derived from an EMBL/GenBank/DDBJ whole genome shotgun (WGS) entry which is preliminary data.</text>
</comment>
<dbReference type="Proteomes" id="UP000233551">
    <property type="component" value="Unassembled WGS sequence"/>
</dbReference>
<sequence length="82" mass="8859">MESSEGCSGHRMHVRASWARDWACTGVRRAPGHAGGRQACGRLVHGRRTGAQLCGTGARACGWVTVTVHPRAQDELQSLKYT</sequence>
<gene>
    <name evidence="1" type="ORF">CRG98_029415</name>
</gene>
<accession>A0A2I0J1S3</accession>